<accession>A0A0C3JC82</accession>
<dbReference type="HOGENOM" id="CLU_006344_15_1_1"/>
<organism evidence="1 2">
    <name type="scientific">Pisolithus tinctorius Marx 270</name>
    <dbReference type="NCBI Taxonomy" id="870435"/>
    <lineage>
        <taxon>Eukaryota</taxon>
        <taxon>Fungi</taxon>
        <taxon>Dikarya</taxon>
        <taxon>Basidiomycota</taxon>
        <taxon>Agaricomycotina</taxon>
        <taxon>Agaricomycetes</taxon>
        <taxon>Agaricomycetidae</taxon>
        <taxon>Boletales</taxon>
        <taxon>Sclerodermatineae</taxon>
        <taxon>Pisolithaceae</taxon>
        <taxon>Pisolithus</taxon>
    </lineage>
</organism>
<dbReference type="EMBL" id="KN832071">
    <property type="protein sequence ID" value="KIN95271.1"/>
    <property type="molecule type" value="Genomic_DNA"/>
</dbReference>
<dbReference type="AlphaFoldDB" id="A0A0C3JC82"/>
<gene>
    <name evidence="1" type="ORF">M404DRAFT_166190</name>
</gene>
<keyword evidence="2" id="KW-1185">Reference proteome</keyword>
<evidence type="ECO:0000313" key="2">
    <source>
        <dbReference type="Proteomes" id="UP000054217"/>
    </source>
</evidence>
<reference evidence="1 2" key="1">
    <citation type="submission" date="2014-04" db="EMBL/GenBank/DDBJ databases">
        <authorList>
            <consortium name="DOE Joint Genome Institute"/>
            <person name="Kuo A."/>
            <person name="Kohler A."/>
            <person name="Costa M.D."/>
            <person name="Nagy L.G."/>
            <person name="Floudas D."/>
            <person name="Copeland A."/>
            <person name="Barry K.W."/>
            <person name="Cichocki N."/>
            <person name="Veneault-Fourrey C."/>
            <person name="LaButti K."/>
            <person name="Lindquist E.A."/>
            <person name="Lipzen A."/>
            <person name="Lundell T."/>
            <person name="Morin E."/>
            <person name="Murat C."/>
            <person name="Sun H."/>
            <person name="Tunlid A."/>
            <person name="Henrissat B."/>
            <person name="Grigoriev I.V."/>
            <person name="Hibbett D.S."/>
            <person name="Martin F."/>
            <person name="Nordberg H.P."/>
            <person name="Cantor M.N."/>
            <person name="Hua S.X."/>
        </authorList>
    </citation>
    <scope>NUCLEOTIDE SEQUENCE [LARGE SCALE GENOMIC DNA]</scope>
    <source>
        <strain evidence="1 2">Marx 270</strain>
    </source>
</reference>
<sequence length="129" mass="15164">MPQFPEILRRFLHGQLYPADACDPQEIPFNECPFYDGKLRIYNSASSTFFAPSDLSGVYGMCREYIHSCSMWRNEDPCFDCVFVVTDPQVEGMRALDVARVLCFFSFRYLQMVYPCAIIHWFDRCREQV</sequence>
<protein>
    <submittedName>
        <fullName evidence="1">Uncharacterized protein</fullName>
    </submittedName>
</protein>
<dbReference type="InParanoid" id="A0A0C3JC82"/>
<name>A0A0C3JC82_PISTI</name>
<dbReference type="Proteomes" id="UP000054217">
    <property type="component" value="Unassembled WGS sequence"/>
</dbReference>
<reference evidence="2" key="2">
    <citation type="submission" date="2015-01" db="EMBL/GenBank/DDBJ databases">
        <title>Evolutionary Origins and Diversification of the Mycorrhizal Mutualists.</title>
        <authorList>
            <consortium name="DOE Joint Genome Institute"/>
            <consortium name="Mycorrhizal Genomics Consortium"/>
            <person name="Kohler A."/>
            <person name="Kuo A."/>
            <person name="Nagy L.G."/>
            <person name="Floudas D."/>
            <person name="Copeland A."/>
            <person name="Barry K.W."/>
            <person name="Cichocki N."/>
            <person name="Veneault-Fourrey C."/>
            <person name="LaButti K."/>
            <person name="Lindquist E.A."/>
            <person name="Lipzen A."/>
            <person name="Lundell T."/>
            <person name="Morin E."/>
            <person name="Murat C."/>
            <person name="Riley R."/>
            <person name="Ohm R."/>
            <person name="Sun H."/>
            <person name="Tunlid A."/>
            <person name="Henrissat B."/>
            <person name="Grigoriev I.V."/>
            <person name="Hibbett D.S."/>
            <person name="Martin F."/>
        </authorList>
    </citation>
    <scope>NUCLEOTIDE SEQUENCE [LARGE SCALE GENOMIC DNA]</scope>
    <source>
        <strain evidence="2">Marx 270</strain>
    </source>
</reference>
<evidence type="ECO:0000313" key="1">
    <source>
        <dbReference type="EMBL" id="KIN95271.1"/>
    </source>
</evidence>
<dbReference type="OrthoDB" id="2679880at2759"/>
<proteinExistence type="predicted"/>
<dbReference type="STRING" id="870435.A0A0C3JC82"/>